<dbReference type="PANTHER" id="PTHR42760:SF121">
    <property type="entry name" value="3-OXOACYL-(ACYL-CARRIER-PROTEIN) REDUCTASE"/>
    <property type="match status" value="1"/>
</dbReference>
<dbReference type="PRINTS" id="PR00081">
    <property type="entry name" value="GDHRDH"/>
</dbReference>
<sequence>MAGVHTQPARIAIVTGASRGIGRSVALRLAADGLDVAINDISANETDLSGVAEEIRAHGRRAVIFYGDVSVEEVVRDLVDITVKELGGVDVMIANAGIGFIGSLTEMDVAKWDHLMAVNLRGPMLAYKYAGRQMIKQGRGGRLIAASSILGKKGYANLSAYCASKFAVRGLTQSAAMEFGPHKITVNAYAPGLINTQIIRSEHDNGNDGATLRKITKLLEAPMGEPEVVASLVSFLAKPESHFITGQSINLDGGVQFD</sequence>
<dbReference type="InterPro" id="IPR002347">
    <property type="entry name" value="SDR_fam"/>
</dbReference>
<dbReference type="SUPFAM" id="SSF51735">
    <property type="entry name" value="NAD(P)-binding Rossmann-fold domains"/>
    <property type="match status" value="1"/>
</dbReference>
<evidence type="ECO:0000313" key="4">
    <source>
        <dbReference type="EMBL" id="KZP14677.1"/>
    </source>
</evidence>
<dbReference type="GO" id="GO:0048038">
    <property type="term" value="F:quinone binding"/>
    <property type="evidence" value="ECO:0007669"/>
    <property type="project" value="TreeGrafter"/>
</dbReference>
<organism evidence="4 5">
    <name type="scientific">Athelia psychrophila</name>
    <dbReference type="NCBI Taxonomy" id="1759441"/>
    <lineage>
        <taxon>Eukaryota</taxon>
        <taxon>Fungi</taxon>
        <taxon>Dikarya</taxon>
        <taxon>Basidiomycota</taxon>
        <taxon>Agaricomycotina</taxon>
        <taxon>Agaricomycetes</taxon>
        <taxon>Agaricomycetidae</taxon>
        <taxon>Atheliales</taxon>
        <taxon>Atheliaceae</taxon>
        <taxon>Athelia</taxon>
    </lineage>
</organism>
<keyword evidence="5" id="KW-1185">Reference proteome</keyword>
<name>A0A166DGB9_9AGAM</name>
<dbReference type="EMBL" id="KV417614">
    <property type="protein sequence ID" value="KZP14677.1"/>
    <property type="molecule type" value="Genomic_DNA"/>
</dbReference>
<protein>
    <submittedName>
        <fullName evidence="4">NAD-binding protein</fullName>
    </submittedName>
</protein>
<dbReference type="FunFam" id="3.40.50.720:FF:000084">
    <property type="entry name" value="Short-chain dehydrogenase reductase"/>
    <property type="match status" value="1"/>
</dbReference>
<evidence type="ECO:0000256" key="2">
    <source>
        <dbReference type="ARBA" id="ARBA00022857"/>
    </source>
</evidence>
<dbReference type="AlphaFoldDB" id="A0A166DGB9"/>
<proteinExistence type="inferred from homology"/>
<reference evidence="4 5" key="1">
    <citation type="journal article" date="2016" name="Mol. Biol. Evol.">
        <title>Comparative Genomics of Early-Diverging Mushroom-Forming Fungi Provides Insights into the Origins of Lignocellulose Decay Capabilities.</title>
        <authorList>
            <person name="Nagy L.G."/>
            <person name="Riley R."/>
            <person name="Tritt A."/>
            <person name="Adam C."/>
            <person name="Daum C."/>
            <person name="Floudas D."/>
            <person name="Sun H."/>
            <person name="Yadav J.S."/>
            <person name="Pangilinan J."/>
            <person name="Larsson K.H."/>
            <person name="Matsuura K."/>
            <person name="Barry K."/>
            <person name="Labutti K."/>
            <person name="Kuo R."/>
            <person name="Ohm R.A."/>
            <person name="Bhattacharya S.S."/>
            <person name="Shirouzu T."/>
            <person name="Yoshinaga Y."/>
            <person name="Martin F.M."/>
            <person name="Grigoriev I.V."/>
            <person name="Hibbett D.S."/>
        </authorList>
    </citation>
    <scope>NUCLEOTIDE SEQUENCE [LARGE SCALE GENOMIC DNA]</scope>
    <source>
        <strain evidence="4 5">CBS 109695</strain>
    </source>
</reference>
<dbReference type="PROSITE" id="PS00061">
    <property type="entry name" value="ADH_SHORT"/>
    <property type="match status" value="1"/>
</dbReference>
<comment type="similarity">
    <text evidence="1 3">Belongs to the short-chain dehydrogenases/reductases (SDR) family.</text>
</comment>
<dbReference type="STRING" id="436010.A0A166DGB9"/>
<dbReference type="PRINTS" id="PR00080">
    <property type="entry name" value="SDRFAMILY"/>
</dbReference>
<evidence type="ECO:0000313" key="5">
    <source>
        <dbReference type="Proteomes" id="UP000076532"/>
    </source>
</evidence>
<dbReference type="GO" id="GO:0006633">
    <property type="term" value="P:fatty acid biosynthetic process"/>
    <property type="evidence" value="ECO:0007669"/>
    <property type="project" value="TreeGrafter"/>
</dbReference>
<dbReference type="Pfam" id="PF00106">
    <property type="entry name" value="adh_short"/>
    <property type="match status" value="1"/>
</dbReference>
<dbReference type="Gene3D" id="3.40.50.720">
    <property type="entry name" value="NAD(P)-binding Rossmann-like Domain"/>
    <property type="match status" value="1"/>
</dbReference>
<evidence type="ECO:0000256" key="3">
    <source>
        <dbReference type="RuleBase" id="RU000363"/>
    </source>
</evidence>
<dbReference type="InterPro" id="IPR036291">
    <property type="entry name" value="NAD(P)-bd_dom_sf"/>
</dbReference>
<dbReference type="PANTHER" id="PTHR42760">
    <property type="entry name" value="SHORT-CHAIN DEHYDROGENASES/REDUCTASES FAMILY MEMBER"/>
    <property type="match status" value="1"/>
</dbReference>
<dbReference type="OrthoDB" id="498125at2759"/>
<accession>A0A166DGB9</accession>
<keyword evidence="2" id="KW-0521">NADP</keyword>
<dbReference type="Proteomes" id="UP000076532">
    <property type="component" value="Unassembled WGS sequence"/>
</dbReference>
<dbReference type="GO" id="GO:0016616">
    <property type="term" value="F:oxidoreductase activity, acting on the CH-OH group of donors, NAD or NADP as acceptor"/>
    <property type="evidence" value="ECO:0007669"/>
    <property type="project" value="TreeGrafter"/>
</dbReference>
<dbReference type="InterPro" id="IPR020904">
    <property type="entry name" value="Sc_DH/Rdtase_CS"/>
</dbReference>
<gene>
    <name evidence="4" type="ORF">FIBSPDRAFT_833861</name>
</gene>
<evidence type="ECO:0000256" key="1">
    <source>
        <dbReference type="ARBA" id="ARBA00006484"/>
    </source>
</evidence>